<dbReference type="Gene3D" id="3.40.50.300">
    <property type="entry name" value="P-loop containing nucleotide triphosphate hydrolases"/>
    <property type="match status" value="1"/>
</dbReference>
<protein>
    <submittedName>
        <fullName evidence="2">Cytidylate kinase</fullName>
    </submittedName>
</protein>
<dbReference type="Pfam" id="PF13189">
    <property type="entry name" value="Cytidylate_kin2"/>
    <property type="match status" value="1"/>
</dbReference>
<accession>A0A1T4PL72</accession>
<dbReference type="EMBL" id="FUXC01000009">
    <property type="protein sequence ID" value="SJZ92242.1"/>
    <property type="molecule type" value="Genomic_DNA"/>
</dbReference>
<feature type="coiled-coil region" evidence="1">
    <location>
        <begin position="110"/>
        <end position="141"/>
    </location>
</feature>
<dbReference type="AlphaFoldDB" id="A0A1T4PL72"/>
<dbReference type="Proteomes" id="UP000190395">
    <property type="component" value="Unassembled WGS sequence"/>
</dbReference>
<dbReference type="GeneID" id="303367879"/>
<dbReference type="InterPro" id="IPR027417">
    <property type="entry name" value="P-loop_NTPase"/>
</dbReference>
<evidence type="ECO:0000313" key="3">
    <source>
        <dbReference type="Proteomes" id="UP000190395"/>
    </source>
</evidence>
<proteinExistence type="predicted"/>
<evidence type="ECO:0000256" key="1">
    <source>
        <dbReference type="SAM" id="Coils"/>
    </source>
</evidence>
<gene>
    <name evidence="2" type="ORF">SAMN02745152_01647</name>
</gene>
<organism evidence="2 3">
    <name type="scientific">Treponema berlinense</name>
    <dbReference type="NCBI Taxonomy" id="225004"/>
    <lineage>
        <taxon>Bacteria</taxon>
        <taxon>Pseudomonadati</taxon>
        <taxon>Spirochaetota</taxon>
        <taxon>Spirochaetia</taxon>
        <taxon>Spirochaetales</taxon>
        <taxon>Treponemataceae</taxon>
        <taxon>Treponema</taxon>
    </lineage>
</organism>
<evidence type="ECO:0000313" key="2">
    <source>
        <dbReference type="EMBL" id="SJZ92242.1"/>
    </source>
</evidence>
<keyword evidence="2" id="KW-0808">Transferase</keyword>
<dbReference type="STRING" id="225004.SAMN02745152_01647"/>
<name>A0A1T4PL72_9SPIR</name>
<dbReference type="OrthoDB" id="7929987at2"/>
<reference evidence="2 3" key="1">
    <citation type="submission" date="2017-02" db="EMBL/GenBank/DDBJ databases">
        <authorList>
            <person name="Peterson S.W."/>
        </authorList>
    </citation>
    <scope>NUCLEOTIDE SEQUENCE [LARGE SCALE GENOMIC DNA]</scope>
    <source>
        <strain evidence="2 3">ATCC BAA-909</strain>
    </source>
</reference>
<sequence length="274" mass="30855">MAIITFSRQSAALGDELSQLVAKKMNYTFVGREDLEKKIVALGFPKEKLHKYDEKSPGFFASLAKDRDEYLDYLQTAVLEVADENNCVIVGRGSSVILNSVQNHFCFRVLASKNDRIQRLNELLQLDEKRAEKKLAVADKQKSGFYKSFFNCQVDDPTLYHAVINTSAVDLDAAAEMIVTLVKASITQKKEELGRLRLDEMLVCQRIVNMLILEYCLNINFLHATARDGKVILHGVADSTAIVERALTITQAELPEYKVESAINVVQDFKAYPQ</sequence>
<keyword evidence="2" id="KW-0418">Kinase</keyword>
<dbReference type="GO" id="GO:0016301">
    <property type="term" value="F:kinase activity"/>
    <property type="evidence" value="ECO:0007669"/>
    <property type="project" value="UniProtKB-KW"/>
</dbReference>
<keyword evidence="3" id="KW-1185">Reference proteome</keyword>
<keyword evidence="1" id="KW-0175">Coiled coil</keyword>
<dbReference type="RefSeq" id="WP_078931379.1">
    <property type="nucleotide sequence ID" value="NZ_CAMCOW010000089.1"/>
</dbReference>